<organism evidence="2 3">
    <name type="scientific">Motilimonas cestriensis</name>
    <dbReference type="NCBI Taxonomy" id="2742685"/>
    <lineage>
        <taxon>Bacteria</taxon>
        <taxon>Pseudomonadati</taxon>
        <taxon>Pseudomonadota</taxon>
        <taxon>Gammaproteobacteria</taxon>
        <taxon>Alteromonadales</taxon>
        <taxon>Alteromonadales genera incertae sedis</taxon>
        <taxon>Motilimonas</taxon>
    </lineage>
</organism>
<evidence type="ECO:0000256" key="1">
    <source>
        <dbReference type="SAM" id="MobiDB-lite"/>
    </source>
</evidence>
<dbReference type="InterPro" id="IPR021932">
    <property type="entry name" value="DUF3545"/>
</dbReference>
<dbReference type="Pfam" id="PF12065">
    <property type="entry name" value="DUF3545"/>
    <property type="match status" value="1"/>
</dbReference>
<comment type="caution">
    <text evidence="2">The sequence shown here is derived from an EMBL/GenBank/DDBJ whole genome shotgun (WGS) entry which is preliminary data.</text>
</comment>
<dbReference type="RefSeq" id="WP_233053549.1">
    <property type="nucleotide sequence ID" value="NZ_JAIMJA010000014.1"/>
</dbReference>
<sequence length="57" mass="6949">MDELDFNIAPNSDAPQRGKTKEKRRWREIEAIKEEQRLRKELMDINPILDELVEYNY</sequence>
<accession>A0ABS8WC96</accession>
<dbReference type="Proteomes" id="UP001201273">
    <property type="component" value="Unassembled WGS sequence"/>
</dbReference>
<protein>
    <submittedName>
        <fullName evidence="2">DUF3545 family protein</fullName>
    </submittedName>
</protein>
<dbReference type="EMBL" id="JAIMJA010000014">
    <property type="protein sequence ID" value="MCE2595883.1"/>
    <property type="molecule type" value="Genomic_DNA"/>
</dbReference>
<feature type="region of interest" description="Disordered" evidence="1">
    <location>
        <begin position="1"/>
        <end position="22"/>
    </location>
</feature>
<evidence type="ECO:0000313" key="3">
    <source>
        <dbReference type="Proteomes" id="UP001201273"/>
    </source>
</evidence>
<name>A0ABS8WC96_9GAMM</name>
<proteinExistence type="predicted"/>
<keyword evidence="3" id="KW-1185">Reference proteome</keyword>
<evidence type="ECO:0000313" key="2">
    <source>
        <dbReference type="EMBL" id="MCE2595883.1"/>
    </source>
</evidence>
<gene>
    <name evidence="2" type="ORF">K6Y31_13805</name>
</gene>
<reference evidence="2 3" key="1">
    <citation type="journal article" date="2022" name="Environ. Microbiol. Rep.">
        <title>Eco-phylogenetic analyses reveal divergent evolution of vitamin B12 metabolism in the marine bacterial family 'Psychromonadaceae'.</title>
        <authorList>
            <person name="Jin X."/>
            <person name="Yang Y."/>
            <person name="Cao H."/>
            <person name="Gao B."/>
            <person name="Zhao Z."/>
        </authorList>
    </citation>
    <scope>NUCLEOTIDE SEQUENCE [LARGE SCALE GENOMIC DNA]</scope>
    <source>
        <strain evidence="2 3">MKS20</strain>
    </source>
</reference>